<keyword evidence="14" id="KW-0961">Cell wall biogenesis/degradation</keyword>
<dbReference type="CDD" id="cd02183">
    <property type="entry name" value="GH16_fungal_CRH1_transglycosylase"/>
    <property type="match status" value="1"/>
</dbReference>
<accession>A0A0B4HCC7</accession>
<dbReference type="Proteomes" id="UP000031192">
    <property type="component" value="Unassembled WGS sequence"/>
</dbReference>
<keyword evidence="10 18" id="KW-1015">Disulfide bond</keyword>
<evidence type="ECO:0000256" key="4">
    <source>
        <dbReference type="ARBA" id="ARBA00022622"/>
    </source>
</evidence>
<evidence type="ECO:0000256" key="8">
    <source>
        <dbReference type="ARBA" id="ARBA00022801"/>
    </source>
</evidence>
<evidence type="ECO:0000256" key="2">
    <source>
        <dbReference type="ARBA" id="ARBA00004196"/>
    </source>
</evidence>
<name>A0A0B4HCC7_METGA</name>
<feature type="active site" description="Nucleophile" evidence="17">
    <location>
        <position position="119"/>
    </location>
</feature>
<evidence type="ECO:0000256" key="19">
    <source>
        <dbReference type="SAM" id="MobiDB-lite"/>
    </source>
</evidence>
<evidence type="ECO:0000256" key="12">
    <source>
        <dbReference type="ARBA" id="ARBA00023288"/>
    </source>
</evidence>
<dbReference type="GO" id="GO:0009277">
    <property type="term" value="C:fungal-type cell wall"/>
    <property type="evidence" value="ECO:0007669"/>
    <property type="project" value="TreeGrafter"/>
</dbReference>
<feature type="compositionally biased region" description="Low complexity" evidence="19">
    <location>
        <begin position="281"/>
        <end position="328"/>
    </location>
</feature>
<keyword evidence="8 16" id="KW-0378">Hydrolase</keyword>
<evidence type="ECO:0000256" key="13">
    <source>
        <dbReference type="ARBA" id="ARBA00023295"/>
    </source>
</evidence>
<keyword evidence="23" id="KW-1185">Reference proteome</keyword>
<feature type="disulfide bond" evidence="18">
    <location>
        <begin position="25"/>
        <end position="33"/>
    </location>
</feature>
<evidence type="ECO:0000256" key="15">
    <source>
        <dbReference type="ARBA" id="ARBA00038074"/>
    </source>
</evidence>
<dbReference type="PIRSF" id="PIRSF037299">
    <property type="entry name" value="Glycosidase_CRH1_prd"/>
    <property type="match status" value="1"/>
</dbReference>
<evidence type="ECO:0000256" key="6">
    <source>
        <dbReference type="ARBA" id="ARBA00022679"/>
    </source>
</evidence>
<dbReference type="GO" id="GO:0008843">
    <property type="term" value="F:endochitinase activity"/>
    <property type="evidence" value="ECO:0007669"/>
    <property type="project" value="UniProtKB-EC"/>
</dbReference>
<comment type="subcellular location">
    <subcellularLocation>
        <location evidence="2">Cell envelope</location>
    </subcellularLocation>
    <subcellularLocation>
        <location evidence="3">Membrane</location>
        <topology evidence="3">Lipid-anchor</topology>
        <topology evidence="3">GPI-anchor</topology>
    </subcellularLocation>
</comment>
<dbReference type="InterPro" id="IPR017168">
    <property type="entry name" value="CHR-like"/>
</dbReference>
<keyword evidence="5" id="KW-0328">Glycosyltransferase</keyword>
<gene>
    <name evidence="22" type="ORF">MGU_00652</name>
</gene>
<dbReference type="InterPro" id="IPR000757">
    <property type="entry name" value="Beta-glucanase-like"/>
</dbReference>
<dbReference type="GO" id="GO:0031505">
    <property type="term" value="P:fungal-type cell wall organization"/>
    <property type="evidence" value="ECO:0007669"/>
    <property type="project" value="TreeGrafter"/>
</dbReference>
<protein>
    <recommendedName>
        <fullName evidence="16">Crh-like protein</fullName>
        <ecNumber evidence="16">3.2.-.-</ecNumber>
    </recommendedName>
</protein>
<comment type="caution">
    <text evidence="22">The sequence shown here is derived from an EMBL/GenBank/DDBJ whole genome shotgun (WGS) entry which is preliminary data.</text>
</comment>
<dbReference type="HOGENOM" id="CLU_027506_3_1_1"/>
<dbReference type="EC" id="3.2.-.-" evidence="16"/>
<sequence length="407" mass="41794">MFFKSVSIATLTLATVAKTQTFSRCSPILKDGCPADPAFGGKADCDFTKGACSIFSEADGTKLSYKDNGAVFAIQTETNAPTIETGKYIFFGRVDVVMQAAPGAGIITSSVLQSDDLDEIDWEFVGSDNAQVQTNYFSKGDTTTYDRGKYHPIGNPTGSFHTYTVEWTSKQVNWMIDGQSVRVLDAATVGAKFPQTPMQIKLGTWCAGGKNSPEGTRQWAGGFTDFSKAPFNAYYKSISIVDYAGKDSPANGGIKEYIYGDKSGSWESIKVVKGDGSNDPSPSASASASASGSASASASAPASASASGSSKASATQTKTDSSKPSTTKAPESKTSSANSTITTVSRSASASSNSTASATLTSSRGSATSAPTTVPTTVVPGAAPRSAAAIGGSLLVGAGIAMAQLFL</sequence>
<dbReference type="Gene3D" id="2.60.120.200">
    <property type="match status" value="1"/>
</dbReference>
<comment type="similarity">
    <text evidence="15">Belongs to the glycosyl hydrolase 16 family. CRH1 subfamily.</text>
</comment>
<feature type="signal peptide" evidence="20">
    <location>
        <begin position="1"/>
        <end position="19"/>
    </location>
</feature>
<evidence type="ECO:0000256" key="7">
    <source>
        <dbReference type="ARBA" id="ARBA00022729"/>
    </source>
</evidence>
<evidence type="ECO:0000259" key="21">
    <source>
        <dbReference type="PROSITE" id="PS51762"/>
    </source>
</evidence>
<dbReference type="GO" id="GO:0098552">
    <property type="term" value="C:side of membrane"/>
    <property type="evidence" value="ECO:0007669"/>
    <property type="project" value="UniProtKB-KW"/>
</dbReference>
<dbReference type="PANTHER" id="PTHR10963">
    <property type="entry name" value="GLYCOSYL HYDROLASE-RELATED"/>
    <property type="match status" value="1"/>
</dbReference>
<keyword evidence="11" id="KW-0325">Glycoprotein</keyword>
<evidence type="ECO:0000256" key="3">
    <source>
        <dbReference type="ARBA" id="ARBA00004589"/>
    </source>
</evidence>
<evidence type="ECO:0000313" key="23">
    <source>
        <dbReference type="Proteomes" id="UP000031192"/>
    </source>
</evidence>
<dbReference type="OrthoDB" id="4781at2759"/>
<organism evidence="22 23">
    <name type="scientific">Metarhizium guizhouense (strain ARSEF 977)</name>
    <dbReference type="NCBI Taxonomy" id="1276136"/>
    <lineage>
        <taxon>Eukaryota</taxon>
        <taxon>Fungi</taxon>
        <taxon>Dikarya</taxon>
        <taxon>Ascomycota</taxon>
        <taxon>Pezizomycotina</taxon>
        <taxon>Sordariomycetes</taxon>
        <taxon>Hypocreomycetidae</taxon>
        <taxon>Hypocreales</taxon>
        <taxon>Clavicipitaceae</taxon>
        <taxon>Metarhizium</taxon>
    </lineage>
</organism>
<dbReference type="EMBL" id="AZNH01000001">
    <property type="protein sequence ID" value="KID93063.1"/>
    <property type="molecule type" value="Genomic_DNA"/>
</dbReference>
<evidence type="ECO:0000313" key="22">
    <source>
        <dbReference type="EMBL" id="KID93063.1"/>
    </source>
</evidence>
<feature type="region of interest" description="Disordered" evidence="19">
    <location>
        <begin position="270"/>
        <end position="377"/>
    </location>
</feature>
<feature type="compositionally biased region" description="Low complexity" evidence="19">
    <location>
        <begin position="339"/>
        <end position="377"/>
    </location>
</feature>
<evidence type="ECO:0000256" key="1">
    <source>
        <dbReference type="ARBA" id="ARBA00000822"/>
    </source>
</evidence>
<dbReference type="GO" id="GO:0005975">
    <property type="term" value="P:carbohydrate metabolic process"/>
    <property type="evidence" value="ECO:0007669"/>
    <property type="project" value="InterPro"/>
</dbReference>
<dbReference type="Pfam" id="PF00722">
    <property type="entry name" value="Glyco_hydro_16"/>
    <property type="match status" value="1"/>
</dbReference>
<keyword evidence="9 16" id="KW-0472">Membrane</keyword>
<dbReference type="PANTHER" id="PTHR10963:SF68">
    <property type="entry name" value="GLYCOSIDASE CRH1-RELATED"/>
    <property type="match status" value="1"/>
</dbReference>
<dbReference type="InterPro" id="IPR013320">
    <property type="entry name" value="ConA-like_dom_sf"/>
</dbReference>
<reference evidence="22 23" key="1">
    <citation type="journal article" date="2014" name="Proc. Natl. Acad. Sci. U.S.A.">
        <title>Trajectory and genomic determinants of fungal-pathogen speciation and host adaptation.</title>
        <authorList>
            <person name="Hu X."/>
            <person name="Xiao G."/>
            <person name="Zheng P."/>
            <person name="Shang Y."/>
            <person name="Su Y."/>
            <person name="Zhang X."/>
            <person name="Liu X."/>
            <person name="Zhan S."/>
            <person name="St Leger R.J."/>
            <person name="Wang C."/>
        </authorList>
    </citation>
    <scope>NUCLEOTIDE SEQUENCE [LARGE SCALE GENOMIC DNA]</scope>
    <source>
        <strain evidence="22 23">ARSEF 977</strain>
    </source>
</reference>
<keyword evidence="7 20" id="KW-0732">Signal</keyword>
<evidence type="ECO:0000256" key="9">
    <source>
        <dbReference type="ARBA" id="ARBA00023136"/>
    </source>
</evidence>
<feature type="domain" description="GH16" evidence="21">
    <location>
        <begin position="28"/>
        <end position="252"/>
    </location>
</feature>
<evidence type="ECO:0000256" key="14">
    <source>
        <dbReference type="ARBA" id="ARBA00023316"/>
    </source>
</evidence>
<feature type="chain" id="PRO_5002092689" description="Crh-like protein" evidence="20">
    <location>
        <begin position="20"/>
        <end position="407"/>
    </location>
</feature>
<dbReference type="AlphaFoldDB" id="A0A0B4HCC7"/>
<evidence type="ECO:0000256" key="5">
    <source>
        <dbReference type="ARBA" id="ARBA00022676"/>
    </source>
</evidence>
<keyword evidence="13" id="KW-0326">Glycosidase</keyword>
<feature type="active site" description="Proton donor" evidence="17">
    <location>
        <position position="123"/>
    </location>
</feature>
<evidence type="ECO:0000256" key="18">
    <source>
        <dbReference type="PIRSR" id="PIRSR037299-2"/>
    </source>
</evidence>
<dbReference type="GO" id="GO:0016757">
    <property type="term" value="F:glycosyltransferase activity"/>
    <property type="evidence" value="ECO:0007669"/>
    <property type="project" value="UniProtKB-KW"/>
</dbReference>
<evidence type="ECO:0000256" key="10">
    <source>
        <dbReference type="ARBA" id="ARBA00023157"/>
    </source>
</evidence>
<keyword evidence="4" id="KW-0336">GPI-anchor</keyword>
<evidence type="ECO:0000256" key="16">
    <source>
        <dbReference type="PIRNR" id="PIRNR037299"/>
    </source>
</evidence>
<dbReference type="PROSITE" id="PS51762">
    <property type="entry name" value="GH16_2"/>
    <property type="match status" value="1"/>
</dbReference>
<evidence type="ECO:0000256" key="20">
    <source>
        <dbReference type="SAM" id="SignalP"/>
    </source>
</evidence>
<dbReference type="SUPFAM" id="SSF49899">
    <property type="entry name" value="Concanavalin A-like lectins/glucanases"/>
    <property type="match status" value="1"/>
</dbReference>
<dbReference type="InterPro" id="IPR050546">
    <property type="entry name" value="Glycosyl_Hydrlase_16"/>
</dbReference>
<proteinExistence type="inferred from homology"/>
<keyword evidence="12" id="KW-0449">Lipoprotein</keyword>
<keyword evidence="6" id="KW-0808">Transferase</keyword>
<evidence type="ECO:0000256" key="17">
    <source>
        <dbReference type="PIRSR" id="PIRSR037299-1"/>
    </source>
</evidence>
<comment type="catalytic activity">
    <reaction evidence="1">
        <text>Random endo-hydrolysis of N-acetyl-beta-D-glucosaminide (1-&gt;4)-beta-linkages in chitin and chitodextrins.</text>
        <dbReference type="EC" id="3.2.1.14"/>
    </reaction>
</comment>
<evidence type="ECO:0000256" key="11">
    <source>
        <dbReference type="ARBA" id="ARBA00023180"/>
    </source>
</evidence>